<dbReference type="PROSITE" id="PS51257">
    <property type="entry name" value="PROKAR_LIPOPROTEIN"/>
    <property type="match status" value="1"/>
</dbReference>
<feature type="domain" description="FAD-binding PCMH-type" evidence="7">
    <location>
        <begin position="99"/>
        <end position="270"/>
    </location>
</feature>
<keyword evidence="5" id="KW-0560">Oxidoreductase</keyword>
<dbReference type="Gene3D" id="3.40.462.20">
    <property type="match status" value="1"/>
</dbReference>
<dbReference type="PROSITE" id="PS51387">
    <property type="entry name" value="FAD_PCMH"/>
    <property type="match status" value="1"/>
</dbReference>
<dbReference type="PANTHER" id="PTHR42973:SF9">
    <property type="entry name" value="FAD-BINDING PCMH-TYPE DOMAIN-CONTAINING PROTEIN-RELATED"/>
    <property type="match status" value="1"/>
</dbReference>
<evidence type="ECO:0000256" key="1">
    <source>
        <dbReference type="ARBA" id="ARBA00001974"/>
    </source>
</evidence>
<dbReference type="Gene3D" id="3.30.465.10">
    <property type="match status" value="1"/>
</dbReference>
<dbReference type="OrthoDB" id="415825at2759"/>
<feature type="chain" id="PRO_5021448797" description="FAD-binding PCMH-type domain-containing protein" evidence="6">
    <location>
        <begin position="25"/>
        <end position="543"/>
    </location>
</feature>
<dbReference type="GO" id="GO:0071949">
    <property type="term" value="F:FAD binding"/>
    <property type="evidence" value="ECO:0007669"/>
    <property type="project" value="InterPro"/>
</dbReference>
<comment type="similarity">
    <text evidence="2">Belongs to the oxygen-dependent FAD-linked oxidoreductase family.</text>
</comment>
<comment type="cofactor">
    <cofactor evidence="1">
        <name>FAD</name>
        <dbReference type="ChEBI" id="CHEBI:57692"/>
    </cofactor>
</comment>
<evidence type="ECO:0000259" key="7">
    <source>
        <dbReference type="PROSITE" id="PS51387"/>
    </source>
</evidence>
<dbReference type="AlphaFoldDB" id="A0A4Z1HTZ5"/>
<dbReference type="EMBL" id="PQXN01000138">
    <property type="protein sequence ID" value="TGO52619.1"/>
    <property type="molecule type" value="Genomic_DNA"/>
</dbReference>
<keyword evidence="4" id="KW-0274">FAD</keyword>
<evidence type="ECO:0000256" key="3">
    <source>
        <dbReference type="ARBA" id="ARBA00022630"/>
    </source>
</evidence>
<evidence type="ECO:0000256" key="5">
    <source>
        <dbReference type="ARBA" id="ARBA00023002"/>
    </source>
</evidence>
<protein>
    <recommendedName>
        <fullName evidence="7">FAD-binding PCMH-type domain-containing protein</fullName>
    </recommendedName>
</protein>
<dbReference type="Proteomes" id="UP000297527">
    <property type="component" value="Unassembled WGS sequence"/>
</dbReference>
<gene>
    <name evidence="8" type="ORF">BCON_0138g00060</name>
</gene>
<evidence type="ECO:0000256" key="6">
    <source>
        <dbReference type="SAM" id="SignalP"/>
    </source>
</evidence>
<dbReference type="SUPFAM" id="SSF56176">
    <property type="entry name" value="FAD-binding/transporter-associated domain-like"/>
    <property type="match status" value="1"/>
</dbReference>
<evidence type="ECO:0000256" key="2">
    <source>
        <dbReference type="ARBA" id="ARBA00005466"/>
    </source>
</evidence>
<proteinExistence type="inferred from homology"/>
<dbReference type="PANTHER" id="PTHR42973">
    <property type="entry name" value="BINDING OXIDOREDUCTASE, PUTATIVE (AFU_ORTHOLOGUE AFUA_1G17690)-RELATED"/>
    <property type="match status" value="1"/>
</dbReference>
<dbReference type="InterPro" id="IPR016169">
    <property type="entry name" value="FAD-bd_PCMH_sub2"/>
</dbReference>
<dbReference type="InterPro" id="IPR036318">
    <property type="entry name" value="FAD-bd_PCMH-like_sf"/>
</dbReference>
<dbReference type="GO" id="GO:0016491">
    <property type="term" value="F:oxidoreductase activity"/>
    <property type="evidence" value="ECO:0007669"/>
    <property type="project" value="UniProtKB-KW"/>
</dbReference>
<evidence type="ECO:0000256" key="4">
    <source>
        <dbReference type="ARBA" id="ARBA00022827"/>
    </source>
</evidence>
<evidence type="ECO:0000313" key="8">
    <source>
        <dbReference type="EMBL" id="TGO52619.1"/>
    </source>
</evidence>
<sequence>MIYTRFLILKFSLFILWFSAGCIAHEEKNLNVTASIPLHNDGVQSPLIWTNIGDEALDLVYLKKSIQTELKNRLSPTAVVLIDSDEDFVHANVRYSNYQRPTYIAAVKVFEEADVVETVNYARLRGIPFAARVGGHSLTTSLRRVKNGIVIDLRGLNSITFDSEKQQITAGGGVQTGQMANATYARGMEVTVGSCPCTGLMGISLGAGIGRLQGKYGYLNDNMVSVRLLLANGTIIQASESENTDIFWAVRGAGHNFGIALEATFQVYPQHNDGKHYVVDFEFELESLEEVFEALNEVSNPMPKELAVFVIGRKRGHSPTGGSTINVNLVWSGPEVDAKSYVERFASLSPVWRDETVATWDALPWATYNGLNNILCTPEGWARFPIKNFYAANVKKYDIATMRSFLDGWNDMNAKHDGQAMVSFMFESFAQQGVRKYNSDRTAFPWRHRADHFLMMEIASKTPENAETFNTWLSEQQDALIETSGFSRLYQYVNYGHGSKDPPEALYGYEPWRLEKLRALKKELDPEGCFNGYQPFVAEDQLT</sequence>
<keyword evidence="3" id="KW-0285">Flavoprotein</keyword>
<dbReference type="InterPro" id="IPR016164">
    <property type="entry name" value="FAD-linked_Oxase-like_C"/>
</dbReference>
<keyword evidence="9" id="KW-1185">Reference proteome</keyword>
<dbReference type="InterPro" id="IPR006094">
    <property type="entry name" value="Oxid_FAD_bind_N"/>
</dbReference>
<keyword evidence="6" id="KW-0732">Signal</keyword>
<name>A0A4Z1HTZ5_9HELO</name>
<dbReference type="InterPro" id="IPR016166">
    <property type="entry name" value="FAD-bd_PCMH"/>
</dbReference>
<evidence type="ECO:0000313" key="9">
    <source>
        <dbReference type="Proteomes" id="UP000297527"/>
    </source>
</evidence>
<dbReference type="Pfam" id="PF01565">
    <property type="entry name" value="FAD_binding_4"/>
    <property type="match status" value="1"/>
</dbReference>
<feature type="signal peptide" evidence="6">
    <location>
        <begin position="1"/>
        <end position="24"/>
    </location>
</feature>
<dbReference type="InterPro" id="IPR050416">
    <property type="entry name" value="FAD-linked_Oxidoreductase"/>
</dbReference>
<comment type="caution">
    <text evidence="8">The sequence shown here is derived from an EMBL/GenBank/DDBJ whole genome shotgun (WGS) entry which is preliminary data.</text>
</comment>
<organism evidence="8 9">
    <name type="scientific">Botryotinia convoluta</name>
    <dbReference type="NCBI Taxonomy" id="54673"/>
    <lineage>
        <taxon>Eukaryota</taxon>
        <taxon>Fungi</taxon>
        <taxon>Dikarya</taxon>
        <taxon>Ascomycota</taxon>
        <taxon>Pezizomycotina</taxon>
        <taxon>Leotiomycetes</taxon>
        <taxon>Helotiales</taxon>
        <taxon>Sclerotiniaceae</taxon>
        <taxon>Botryotinia</taxon>
    </lineage>
</organism>
<accession>A0A4Z1HTZ5</accession>
<dbReference type="SUPFAM" id="SSF55103">
    <property type="entry name" value="FAD-linked oxidases, C-terminal domain"/>
    <property type="match status" value="1"/>
</dbReference>
<reference evidence="8 9" key="1">
    <citation type="submission" date="2017-12" db="EMBL/GenBank/DDBJ databases">
        <title>Comparative genomics of Botrytis spp.</title>
        <authorList>
            <person name="Valero-Jimenez C.A."/>
            <person name="Tapia P."/>
            <person name="Veloso J."/>
            <person name="Silva-Moreno E."/>
            <person name="Staats M."/>
            <person name="Valdes J.H."/>
            <person name="Van Kan J.A.L."/>
        </authorList>
    </citation>
    <scope>NUCLEOTIDE SEQUENCE [LARGE SCALE GENOMIC DNA]</scope>
    <source>
        <strain evidence="8 9">MUCL11595</strain>
    </source>
</reference>